<name>A0A0D2LVU7_HYPSF</name>
<protein>
    <submittedName>
        <fullName evidence="2">Uncharacterized protein</fullName>
    </submittedName>
</protein>
<sequence length="271" mass="29538">MSPTKTPVPARIPGAGFYLFLLKSVDRAVPVPNMRALPSNYAAGVSMPLNEHNHVTAEDNSTASTISIGPDFSEFLDGQQRLLPLAESAHYAVALEPPLFTDCYLQPPAHLALTETLSSLKSNGHANNQLVSLLVERTTSIEADLSVVLSQQRQLISTLNKVLHALHSAGAQNQSNSSTRGPGFNRRTTPIGRHSESQNVSRIIGRDVILPPESPPLSLHSGQHLPFNIFAQGYPDYRIPPSMFNEEPISLENILGPVQHTALWNLTEDFC</sequence>
<proteinExistence type="predicted"/>
<evidence type="ECO:0000313" key="2">
    <source>
        <dbReference type="EMBL" id="KJA14983.1"/>
    </source>
</evidence>
<reference evidence="3" key="1">
    <citation type="submission" date="2014-04" db="EMBL/GenBank/DDBJ databases">
        <title>Evolutionary Origins and Diversification of the Mycorrhizal Mutualists.</title>
        <authorList>
            <consortium name="DOE Joint Genome Institute"/>
            <consortium name="Mycorrhizal Genomics Consortium"/>
            <person name="Kohler A."/>
            <person name="Kuo A."/>
            <person name="Nagy L.G."/>
            <person name="Floudas D."/>
            <person name="Copeland A."/>
            <person name="Barry K.W."/>
            <person name="Cichocki N."/>
            <person name="Veneault-Fourrey C."/>
            <person name="LaButti K."/>
            <person name="Lindquist E.A."/>
            <person name="Lipzen A."/>
            <person name="Lundell T."/>
            <person name="Morin E."/>
            <person name="Murat C."/>
            <person name="Riley R."/>
            <person name="Ohm R."/>
            <person name="Sun H."/>
            <person name="Tunlid A."/>
            <person name="Henrissat B."/>
            <person name="Grigoriev I.V."/>
            <person name="Hibbett D.S."/>
            <person name="Martin F."/>
        </authorList>
    </citation>
    <scope>NUCLEOTIDE SEQUENCE [LARGE SCALE GENOMIC DNA]</scope>
    <source>
        <strain evidence="3">FD-334 SS-4</strain>
    </source>
</reference>
<feature type="compositionally biased region" description="Polar residues" evidence="1">
    <location>
        <begin position="170"/>
        <end position="180"/>
    </location>
</feature>
<evidence type="ECO:0000313" key="3">
    <source>
        <dbReference type="Proteomes" id="UP000054270"/>
    </source>
</evidence>
<keyword evidence="3" id="KW-1185">Reference proteome</keyword>
<feature type="region of interest" description="Disordered" evidence="1">
    <location>
        <begin position="170"/>
        <end position="197"/>
    </location>
</feature>
<accession>A0A0D2LVU7</accession>
<dbReference type="Proteomes" id="UP000054270">
    <property type="component" value="Unassembled WGS sequence"/>
</dbReference>
<gene>
    <name evidence="2" type="ORF">HYPSUDRAFT_59063</name>
</gene>
<evidence type="ECO:0000256" key="1">
    <source>
        <dbReference type="SAM" id="MobiDB-lite"/>
    </source>
</evidence>
<dbReference type="AlphaFoldDB" id="A0A0D2LVU7"/>
<dbReference type="EMBL" id="KN817658">
    <property type="protein sequence ID" value="KJA14983.1"/>
    <property type="molecule type" value="Genomic_DNA"/>
</dbReference>
<organism evidence="2 3">
    <name type="scientific">Hypholoma sublateritium (strain FD-334 SS-4)</name>
    <dbReference type="NCBI Taxonomy" id="945553"/>
    <lineage>
        <taxon>Eukaryota</taxon>
        <taxon>Fungi</taxon>
        <taxon>Dikarya</taxon>
        <taxon>Basidiomycota</taxon>
        <taxon>Agaricomycotina</taxon>
        <taxon>Agaricomycetes</taxon>
        <taxon>Agaricomycetidae</taxon>
        <taxon>Agaricales</taxon>
        <taxon>Agaricineae</taxon>
        <taxon>Strophariaceae</taxon>
        <taxon>Hypholoma</taxon>
    </lineage>
</organism>